<feature type="modified residue" description="4-aspartylphosphate" evidence="2">
    <location>
        <position position="59"/>
    </location>
</feature>
<name>A0A6M4H6S7_9PROT</name>
<protein>
    <submittedName>
        <fullName evidence="4">Alkaline phosphatase synthesis transcriptional regulatory protein PhoP</fullName>
    </submittedName>
</protein>
<keyword evidence="1 2" id="KW-0597">Phosphoprotein</keyword>
<dbReference type="KEGG" id="upl:DSM104440_01159"/>
<dbReference type="InterPro" id="IPR001789">
    <property type="entry name" value="Sig_transdc_resp-reg_receiver"/>
</dbReference>
<organism evidence="4 5">
    <name type="scientific">Usitatibacter palustris</name>
    <dbReference type="NCBI Taxonomy" id="2732487"/>
    <lineage>
        <taxon>Bacteria</taxon>
        <taxon>Pseudomonadati</taxon>
        <taxon>Pseudomonadota</taxon>
        <taxon>Betaproteobacteria</taxon>
        <taxon>Nitrosomonadales</taxon>
        <taxon>Usitatibacteraceae</taxon>
        <taxon>Usitatibacter</taxon>
    </lineage>
</organism>
<evidence type="ECO:0000313" key="5">
    <source>
        <dbReference type="Proteomes" id="UP000503096"/>
    </source>
</evidence>
<dbReference type="CDD" id="cd17574">
    <property type="entry name" value="REC_OmpR"/>
    <property type="match status" value="1"/>
</dbReference>
<dbReference type="AlphaFoldDB" id="A0A6M4H6S7"/>
<accession>A0A6M4H6S7</accession>
<dbReference type="EMBL" id="CP053073">
    <property type="protein sequence ID" value="QJR14363.1"/>
    <property type="molecule type" value="Genomic_DNA"/>
</dbReference>
<dbReference type="PANTHER" id="PTHR44591:SF3">
    <property type="entry name" value="RESPONSE REGULATORY DOMAIN-CONTAINING PROTEIN"/>
    <property type="match status" value="1"/>
</dbReference>
<sequence>MPPASPGPKRVLLVEDERHIIESLVFVLEREGFAVTSVLDGEAAMLRLRSEPPDVLILDIMLPRMNGLEVLKQVRADAALRELPVVVLSAKGQPQDRRRAEEIGVQAFMTKPFANTDVVDAVRRVTGTAAA</sequence>
<evidence type="ECO:0000256" key="1">
    <source>
        <dbReference type="ARBA" id="ARBA00022553"/>
    </source>
</evidence>
<dbReference type="InParanoid" id="A0A6M4H6S7"/>
<keyword evidence="5" id="KW-1185">Reference proteome</keyword>
<reference evidence="4 5" key="1">
    <citation type="submission" date="2020-04" db="EMBL/GenBank/DDBJ databases">
        <title>Usitatibacter rugosus gen. nov., sp. nov. and Usitatibacter palustris sp. nov., novel members of Usitatibacteraceae fam. nov. within the order Nitrosomonadales isolated from soil.</title>
        <authorList>
            <person name="Huber K.J."/>
            <person name="Neumann-Schaal M."/>
            <person name="Geppert A."/>
            <person name="Luckner M."/>
            <person name="Wanner G."/>
            <person name="Overmann J."/>
        </authorList>
    </citation>
    <scope>NUCLEOTIDE SEQUENCE [LARGE SCALE GENOMIC DNA]</scope>
    <source>
        <strain evidence="4 5">Swamp67</strain>
    </source>
</reference>
<dbReference type="Pfam" id="PF00072">
    <property type="entry name" value="Response_reg"/>
    <property type="match status" value="1"/>
</dbReference>
<gene>
    <name evidence="4" type="primary">phoP_2</name>
    <name evidence="4" type="ORF">DSM104440_01159</name>
</gene>
<dbReference type="SMART" id="SM00448">
    <property type="entry name" value="REC"/>
    <property type="match status" value="1"/>
</dbReference>
<dbReference type="InterPro" id="IPR050595">
    <property type="entry name" value="Bact_response_regulator"/>
</dbReference>
<dbReference type="Gene3D" id="3.40.50.2300">
    <property type="match status" value="1"/>
</dbReference>
<dbReference type="InterPro" id="IPR011006">
    <property type="entry name" value="CheY-like_superfamily"/>
</dbReference>
<dbReference type="GO" id="GO:0000160">
    <property type="term" value="P:phosphorelay signal transduction system"/>
    <property type="evidence" value="ECO:0007669"/>
    <property type="project" value="InterPro"/>
</dbReference>
<feature type="domain" description="Response regulatory" evidence="3">
    <location>
        <begin position="10"/>
        <end position="126"/>
    </location>
</feature>
<dbReference type="PANTHER" id="PTHR44591">
    <property type="entry name" value="STRESS RESPONSE REGULATOR PROTEIN 1"/>
    <property type="match status" value="1"/>
</dbReference>
<dbReference type="RefSeq" id="WP_171161125.1">
    <property type="nucleotide sequence ID" value="NZ_CP053073.1"/>
</dbReference>
<dbReference type="Proteomes" id="UP000503096">
    <property type="component" value="Chromosome"/>
</dbReference>
<proteinExistence type="predicted"/>
<dbReference type="SUPFAM" id="SSF52172">
    <property type="entry name" value="CheY-like"/>
    <property type="match status" value="1"/>
</dbReference>
<evidence type="ECO:0000256" key="2">
    <source>
        <dbReference type="PROSITE-ProRule" id="PRU00169"/>
    </source>
</evidence>
<evidence type="ECO:0000259" key="3">
    <source>
        <dbReference type="PROSITE" id="PS50110"/>
    </source>
</evidence>
<dbReference type="PROSITE" id="PS50110">
    <property type="entry name" value="RESPONSE_REGULATORY"/>
    <property type="match status" value="1"/>
</dbReference>
<evidence type="ECO:0000313" key="4">
    <source>
        <dbReference type="EMBL" id="QJR14363.1"/>
    </source>
</evidence>